<dbReference type="SMART" id="SM01323">
    <property type="entry name" value="YajC"/>
    <property type="match status" value="1"/>
</dbReference>
<keyword evidence="4" id="KW-0813">Transport</keyword>
<evidence type="ECO:0000256" key="11">
    <source>
        <dbReference type="SAM" id="Phobius"/>
    </source>
</evidence>
<evidence type="ECO:0000256" key="2">
    <source>
        <dbReference type="ARBA" id="ARBA00006742"/>
    </source>
</evidence>
<dbReference type="PANTHER" id="PTHR33909:SF1">
    <property type="entry name" value="SEC TRANSLOCON ACCESSORY COMPLEX SUBUNIT YAJC"/>
    <property type="match status" value="1"/>
</dbReference>
<evidence type="ECO:0000256" key="4">
    <source>
        <dbReference type="ARBA" id="ARBA00022448"/>
    </source>
</evidence>
<comment type="subcellular location">
    <subcellularLocation>
        <location evidence="1">Cell membrane</location>
        <topology evidence="1">Single-pass membrane protein</topology>
    </subcellularLocation>
</comment>
<dbReference type="AlphaFoldDB" id="A0A6S6SUZ9"/>
<keyword evidence="9" id="KW-0811">Translocation</keyword>
<dbReference type="NCBIfam" id="TIGR00739">
    <property type="entry name" value="yajC"/>
    <property type="match status" value="1"/>
</dbReference>
<evidence type="ECO:0000256" key="3">
    <source>
        <dbReference type="ARBA" id="ARBA00014962"/>
    </source>
</evidence>
<evidence type="ECO:0000313" key="12">
    <source>
        <dbReference type="EMBL" id="CAA6808634.1"/>
    </source>
</evidence>
<dbReference type="PRINTS" id="PR01853">
    <property type="entry name" value="YAJCTRNLCASE"/>
</dbReference>
<gene>
    <name evidence="12" type="ORF">HELGO_WM12811</name>
</gene>
<keyword evidence="6 11" id="KW-0812">Transmembrane</keyword>
<protein>
    <recommendedName>
        <fullName evidence="3">Sec translocon accessory complex subunit YajC</fullName>
    </recommendedName>
</protein>
<evidence type="ECO:0000256" key="7">
    <source>
        <dbReference type="ARBA" id="ARBA00022927"/>
    </source>
</evidence>
<evidence type="ECO:0000256" key="8">
    <source>
        <dbReference type="ARBA" id="ARBA00022989"/>
    </source>
</evidence>
<dbReference type="GO" id="GO:0005886">
    <property type="term" value="C:plasma membrane"/>
    <property type="evidence" value="ECO:0007669"/>
    <property type="project" value="UniProtKB-SubCell"/>
</dbReference>
<reference evidence="12" key="1">
    <citation type="submission" date="2020-01" db="EMBL/GenBank/DDBJ databases">
        <authorList>
            <person name="Meier V. D."/>
            <person name="Meier V D."/>
        </authorList>
    </citation>
    <scope>NUCLEOTIDE SEQUENCE</scope>
    <source>
        <strain evidence="12">HLG_WM_MAG_07</strain>
    </source>
</reference>
<sequence length="109" mass="11631">MDFLIANAYAEGAAPQQGGGIQLIIMMVIFFAIMYFMIIRPQQKRAKEHASLLDGLSKGDEVTTGGGLVGKIVAIGDNMIEVKIAEGTNVKVQKHAVSGLLPKGSMKEL</sequence>
<keyword evidence="5" id="KW-1003">Cell membrane</keyword>
<evidence type="ECO:0000256" key="5">
    <source>
        <dbReference type="ARBA" id="ARBA00022475"/>
    </source>
</evidence>
<organism evidence="12">
    <name type="scientific">uncultured Thiotrichaceae bacterium</name>
    <dbReference type="NCBI Taxonomy" id="298394"/>
    <lineage>
        <taxon>Bacteria</taxon>
        <taxon>Pseudomonadati</taxon>
        <taxon>Pseudomonadota</taxon>
        <taxon>Gammaproteobacteria</taxon>
        <taxon>Thiotrichales</taxon>
        <taxon>Thiotrichaceae</taxon>
        <taxon>environmental samples</taxon>
    </lineage>
</organism>
<accession>A0A6S6SUZ9</accession>
<dbReference type="InterPro" id="IPR003849">
    <property type="entry name" value="Preprotein_translocase_YajC"/>
</dbReference>
<proteinExistence type="inferred from homology"/>
<dbReference type="PANTHER" id="PTHR33909">
    <property type="entry name" value="SEC TRANSLOCON ACCESSORY COMPLEX SUBUNIT YAJC"/>
    <property type="match status" value="1"/>
</dbReference>
<dbReference type="Pfam" id="PF02699">
    <property type="entry name" value="YajC"/>
    <property type="match status" value="1"/>
</dbReference>
<feature type="transmembrane region" description="Helical" evidence="11">
    <location>
        <begin position="20"/>
        <end position="39"/>
    </location>
</feature>
<evidence type="ECO:0000256" key="10">
    <source>
        <dbReference type="ARBA" id="ARBA00023136"/>
    </source>
</evidence>
<evidence type="ECO:0000256" key="9">
    <source>
        <dbReference type="ARBA" id="ARBA00023010"/>
    </source>
</evidence>
<dbReference type="GO" id="GO:0015031">
    <property type="term" value="P:protein transport"/>
    <property type="evidence" value="ECO:0007669"/>
    <property type="project" value="UniProtKB-KW"/>
</dbReference>
<evidence type="ECO:0000256" key="6">
    <source>
        <dbReference type="ARBA" id="ARBA00022692"/>
    </source>
</evidence>
<dbReference type="EMBL" id="CACVAY010000037">
    <property type="protein sequence ID" value="CAA6808634.1"/>
    <property type="molecule type" value="Genomic_DNA"/>
</dbReference>
<keyword evidence="7" id="KW-0653">Protein transport</keyword>
<keyword evidence="10 11" id="KW-0472">Membrane</keyword>
<evidence type="ECO:0000256" key="1">
    <source>
        <dbReference type="ARBA" id="ARBA00004162"/>
    </source>
</evidence>
<keyword evidence="8 11" id="KW-1133">Transmembrane helix</keyword>
<name>A0A6S6SUZ9_9GAMM</name>
<comment type="similarity">
    <text evidence="2">Belongs to the YajC family.</text>
</comment>